<dbReference type="AlphaFoldDB" id="B0XIM5"/>
<dbReference type="PANTHER" id="PTHR23085">
    <property type="entry name" value="GH28348P"/>
    <property type="match status" value="1"/>
</dbReference>
<organism>
    <name type="scientific">Culex quinquefasciatus</name>
    <name type="common">Southern house mosquito</name>
    <name type="synonym">Culex pungens</name>
    <dbReference type="NCBI Taxonomy" id="7176"/>
    <lineage>
        <taxon>Eukaryota</taxon>
        <taxon>Metazoa</taxon>
        <taxon>Ecdysozoa</taxon>
        <taxon>Arthropoda</taxon>
        <taxon>Hexapoda</taxon>
        <taxon>Insecta</taxon>
        <taxon>Pterygota</taxon>
        <taxon>Neoptera</taxon>
        <taxon>Endopterygota</taxon>
        <taxon>Diptera</taxon>
        <taxon>Nematocera</taxon>
        <taxon>Culicoidea</taxon>
        <taxon>Culicidae</taxon>
        <taxon>Culicinae</taxon>
        <taxon>Culicini</taxon>
        <taxon>Culex</taxon>
        <taxon>Culex</taxon>
    </lineage>
</organism>
<proteinExistence type="predicted"/>
<dbReference type="GO" id="GO:0005886">
    <property type="term" value="C:plasma membrane"/>
    <property type="evidence" value="ECO:0007669"/>
    <property type="project" value="TreeGrafter"/>
</dbReference>
<accession>B0XIM5</accession>
<gene>
    <name evidence="2" type="primary">6053408</name>
    <name evidence="1" type="ORF">CpipJ_CPIJ019305</name>
</gene>
<dbReference type="VEuPathDB" id="VectorBase:CQUJHB011869"/>
<dbReference type="Proteomes" id="UP000002320">
    <property type="component" value="Unassembled WGS sequence"/>
</dbReference>
<dbReference type="VEuPathDB" id="VectorBase:CPIJ019305"/>
<dbReference type="EnsemblMetazoa" id="CPIJ019305-RA">
    <property type="protein sequence ID" value="CPIJ019305-PA"/>
    <property type="gene ID" value="CPIJ019305"/>
</dbReference>
<evidence type="ECO:0000313" key="3">
    <source>
        <dbReference type="Proteomes" id="UP000002320"/>
    </source>
</evidence>
<dbReference type="eggNOG" id="KOG0231">
    <property type="taxonomic scope" value="Eukaryota"/>
</dbReference>
<dbReference type="InterPro" id="IPR017191">
    <property type="entry name" value="Junctophilin"/>
</dbReference>
<dbReference type="InParanoid" id="B0XIM5"/>
<reference evidence="2" key="2">
    <citation type="submission" date="2020-05" db="UniProtKB">
        <authorList>
            <consortium name="EnsemblMetazoa"/>
        </authorList>
    </citation>
    <scope>IDENTIFICATION</scope>
    <source>
        <strain evidence="2">JHB</strain>
    </source>
</reference>
<dbReference type="HOGENOM" id="CLU_1090904_0_0_1"/>
<keyword evidence="3" id="KW-1185">Reference proteome</keyword>
<dbReference type="KEGG" id="cqu:CpipJ_CPIJ019305"/>
<sequence>MDGCHGVDHRMKDTGKTEKDMALALKPEADGFTEASGRKGLRDATVFDKAYHQQPDTKVHGPMVCRTATDQKHMQMEKADIAVSRTATARGKAELADVAADHARMDSDLAIQMAREFAPDFKPQLLERFERLKRDRIKPAMDYTVKQPPSVIPKASAGDSLMKPNSYGHTTNEASHLQSQPPKYNDVSSNVYQQGGYNNNAQQQQQMSNMNMQRTAARKMSQAFDRNAQQNYGNMSGLTNDIQNAYTNKVITNPT</sequence>
<evidence type="ECO:0000313" key="2">
    <source>
        <dbReference type="EnsemblMetazoa" id="CPIJ019305-PA"/>
    </source>
</evidence>
<dbReference type="PANTHER" id="PTHR23085:SF16">
    <property type="entry name" value="GH28348P"/>
    <property type="match status" value="1"/>
</dbReference>
<dbReference type="EMBL" id="DS233332">
    <property type="protein sequence ID" value="EDS29473.1"/>
    <property type="molecule type" value="Genomic_DNA"/>
</dbReference>
<reference evidence="1" key="1">
    <citation type="submission" date="2007-03" db="EMBL/GenBank/DDBJ databases">
        <title>Annotation of Culex pipiens quinquefasciatus.</title>
        <authorList>
            <consortium name="The Broad Institute Genome Sequencing Platform"/>
            <person name="Atkinson P.W."/>
            <person name="Hemingway J."/>
            <person name="Christensen B.M."/>
            <person name="Higgs S."/>
            <person name="Kodira C."/>
            <person name="Hannick L."/>
            <person name="Megy K."/>
            <person name="O'Leary S."/>
            <person name="Pearson M."/>
            <person name="Haas B.J."/>
            <person name="Mauceli E."/>
            <person name="Wortman J.R."/>
            <person name="Lee N.H."/>
            <person name="Guigo R."/>
            <person name="Stanke M."/>
            <person name="Alvarado L."/>
            <person name="Amedeo P."/>
            <person name="Antoine C.H."/>
            <person name="Arensburger P."/>
            <person name="Bidwell S.L."/>
            <person name="Crawford M."/>
            <person name="Camaro F."/>
            <person name="Devon K."/>
            <person name="Engels R."/>
            <person name="Hammond M."/>
            <person name="Howarth C."/>
            <person name="Koehrsen M."/>
            <person name="Lawson D."/>
            <person name="Montgomery P."/>
            <person name="Nene V."/>
            <person name="Nusbaum C."/>
            <person name="Puiu D."/>
            <person name="Romero-Severson J."/>
            <person name="Severson D.W."/>
            <person name="Shumway M."/>
            <person name="Sisk P."/>
            <person name="Stolte C."/>
            <person name="Zeng Q."/>
            <person name="Eisenstadt E."/>
            <person name="Fraser-Liggett C."/>
            <person name="Strausberg R."/>
            <person name="Galagan J."/>
            <person name="Birren B."/>
            <person name="Collins F.H."/>
        </authorList>
    </citation>
    <scope>NUCLEOTIDE SEQUENCE [LARGE SCALE GENOMIC DNA]</scope>
    <source>
        <strain evidence="1">JHB</strain>
    </source>
</reference>
<dbReference type="OrthoDB" id="284854at2759"/>
<dbReference type="STRING" id="7176.B0XIM5"/>
<name>B0XIM5_CULQU</name>
<evidence type="ECO:0000313" key="1">
    <source>
        <dbReference type="EMBL" id="EDS29473.1"/>
    </source>
</evidence>
<dbReference type="GO" id="GO:0005789">
    <property type="term" value="C:endoplasmic reticulum membrane"/>
    <property type="evidence" value="ECO:0007669"/>
    <property type="project" value="TreeGrafter"/>
</dbReference>
<dbReference type="GO" id="GO:0030314">
    <property type="term" value="C:junctional membrane complex"/>
    <property type="evidence" value="ECO:0007669"/>
    <property type="project" value="InterPro"/>
</dbReference>
<protein>
    <submittedName>
        <fullName evidence="1 2">Junctophilin-1</fullName>
    </submittedName>
</protein>